<feature type="compositionally biased region" description="Basic and acidic residues" evidence="1">
    <location>
        <begin position="15"/>
        <end position="34"/>
    </location>
</feature>
<evidence type="ECO:0000313" key="2">
    <source>
        <dbReference type="EMBL" id="TGZ46098.1"/>
    </source>
</evidence>
<dbReference type="EMBL" id="QBLH01002949">
    <property type="protein sequence ID" value="TGZ46098.1"/>
    <property type="molecule type" value="Genomic_DNA"/>
</dbReference>
<feature type="compositionally biased region" description="Basic and acidic residues" evidence="1">
    <location>
        <begin position="64"/>
        <end position="73"/>
    </location>
</feature>
<evidence type="ECO:0000313" key="3">
    <source>
        <dbReference type="Proteomes" id="UP000310200"/>
    </source>
</evidence>
<sequence>MEMSWGQIESPGGTKDVDEKKRDRRERGREERGGKSRRWKEEEEEEEAESGGRMLAARRRGRKRECERCWRAEKKNRRRRGRREKGAGTPRETRGPNGADFGASYALSQPPRAAASPRHRDIDGRRRTWRRTGRPCDAPRPVARGGVFA</sequence>
<comment type="caution">
    <text evidence="2">The sequence shown here is derived from an EMBL/GenBank/DDBJ whole genome shotgun (WGS) entry which is preliminary data.</text>
</comment>
<accession>A0A4S2KEV6</accession>
<organism evidence="2 3">
    <name type="scientific">Temnothorax longispinosus</name>
    <dbReference type="NCBI Taxonomy" id="300112"/>
    <lineage>
        <taxon>Eukaryota</taxon>
        <taxon>Metazoa</taxon>
        <taxon>Ecdysozoa</taxon>
        <taxon>Arthropoda</taxon>
        <taxon>Hexapoda</taxon>
        <taxon>Insecta</taxon>
        <taxon>Pterygota</taxon>
        <taxon>Neoptera</taxon>
        <taxon>Endopterygota</taxon>
        <taxon>Hymenoptera</taxon>
        <taxon>Apocrita</taxon>
        <taxon>Aculeata</taxon>
        <taxon>Formicoidea</taxon>
        <taxon>Formicidae</taxon>
        <taxon>Myrmicinae</taxon>
        <taxon>Temnothorax</taxon>
    </lineage>
</organism>
<gene>
    <name evidence="2" type="ORF">DBV15_08162</name>
</gene>
<keyword evidence="3" id="KW-1185">Reference proteome</keyword>
<dbReference type="Proteomes" id="UP000310200">
    <property type="component" value="Unassembled WGS sequence"/>
</dbReference>
<reference evidence="2 3" key="1">
    <citation type="journal article" date="2019" name="Philos. Trans. R. Soc. Lond., B, Biol. Sci.">
        <title>Ant behaviour and brain gene expression of defending hosts depend on the ecological success of the intruding social parasite.</title>
        <authorList>
            <person name="Kaur R."/>
            <person name="Stoldt M."/>
            <person name="Jongepier E."/>
            <person name="Feldmeyer B."/>
            <person name="Menzel F."/>
            <person name="Bornberg-Bauer E."/>
            <person name="Foitzik S."/>
        </authorList>
    </citation>
    <scope>NUCLEOTIDE SEQUENCE [LARGE SCALE GENOMIC DNA]</scope>
    <source>
        <tissue evidence="2">Whole body</tissue>
    </source>
</reference>
<dbReference type="AlphaFoldDB" id="A0A4S2KEV6"/>
<name>A0A4S2KEV6_9HYME</name>
<protein>
    <submittedName>
        <fullName evidence="2">Uncharacterized protein</fullName>
    </submittedName>
</protein>
<evidence type="ECO:0000256" key="1">
    <source>
        <dbReference type="SAM" id="MobiDB-lite"/>
    </source>
</evidence>
<feature type="region of interest" description="Disordered" evidence="1">
    <location>
        <begin position="1"/>
        <end position="149"/>
    </location>
</feature>
<proteinExistence type="predicted"/>
<feature type="compositionally biased region" description="Basic residues" evidence="1">
    <location>
        <begin position="74"/>
        <end position="83"/>
    </location>
</feature>